<reference evidence="2 3" key="1">
    <citation type="submission" date="2018-05" db="EMBL/GenBank/DDBJ databases">
        <title>Draft genome sequence of Scytalidium lignicola DSM 105466, a ubiquitous saprotrophic fungus.</title>
        <authorList>
            <person name="Buettner E."/>
            <person name="Gebauer A.M."/>
            <person name="Hofrichter M."/>
            <person name="Liers C."/>
            <person name="Kellner H."/>
        </authorList>
    </citation>
    <scope>NUCLEOTIDE SEQUENCE [LARGE SCALE GENOMIC DNA]</scope>
    <source>
        <strain evidence="2 3">DSM 105466</strain>
    </source>
</reference>
<feature type="non-terminal residue" evidence="2">
    <location>
        <position position="1"/>
    </location>
</feature>
<feature type="non-terminal residue" evidence="2">
    <location>
        <position position="528"/>
    </location>
</feature>
<protein>
    <recommendedName>
        <fullName evidence="4">Tafazzin</fullName>
    </recommendedName>
</protein>
<accession>A0A3E2H5C1</accession>
<dbReference type="STRING" id="5539.A0A3E2H5C1"/>
<evidence type="ECO:0000313" key="2">
    <source>
        <dbReference type="EMBL" id="RFU28481.1"/>
    </source>
</evidence>
<dbReference type="Proteomes" id="UP000258309">
    <property type="component" value="Unassembled WGS sequence"/>
</dbReference>
<dbReference type="OMA" id="GTNYYSH"/>
<dbReference type="AlphaFoldDB" id="A0A3E2H5C1"/>
<gene>
    <name evidence="2" type="ORF">B7463_g7863</name>
</gene>
<feature type="region of interest" description="Disordered" evidence="1">
    <location>
        <begin position="94"/>
        <end position="134"/>
    </location>
</feature>
<dbReference type="OrthoDB" id="5278911at2759"/>
<name>A0A3E2H5C1_SCYLI</name>
<dbReference type="EMBL" id="NCSJ02000162">
    <property type="protein sequence ID" value="RFU28481.1"/>
    <property type="molecule type" value="Genomic_DNA"/>
</dbReference>
<comment type="caution">
    <text evidence="2">The sequence shown here is derived from an EMBL/GenBank/DDBJ whole genome shotgun (WGS) entry which is preliminary data.</text>
</comment>
<organism evidence="2 3">
    <name type="scientific">Scytalidium lignicola</name>
    <name type="common">Hyphomycete</name>
    <dbReference type="NCBI Taxonomy" id="5539"/>
    <lineage>
        <taxon>Eukaryota</taxon>
        <taxon>Fungi</taxon>
        <taxon>Dikarya</taxon>
        <taxon>Ascomycota</taxon>
        <taxon>Pezizomycotina</taxon>
        <taxon>Leotiomycetes</taxon>
        <taxon>Leotiomycetes incertae sedis</taxon>
        <taxon>Scytalidium</taxon>
    </lineage>
</organism>
<feature type="compositionally biased region" description="Polar residues" evidence="1">
    <location>
        <begin position="8"/>
        <end position="26"/>
    </location>
</feature>
<evidence type="ECO:0000256" key="1">
    <source>
        <dbReference type="SAM" id="MobiDB-lite"/>
    </source>
</evidence>
<feature type="region of interest" description="Disordered" evidence="1">
    <location>
        <begin position="1"/>
        <end position="35"/>
    </location>
</feature>
<evidence type="ECO:0000313" key="3">
    <source>
        <dbReference type="Proteomes" id="UP000258309"/>
    </source>
</evidence>
<evidence type="ECO:0008006" key="4">
    <source>
        <dbReference type="Google" id="ProtNLM"/>
    </source>
</evidence>
<proteinExistence type="predicted"/>
<sequence>MPKKRFQAQYSKPQSTVHPSLASGPSASFRKYPATPTMQRQLLAANTFSENNAAPSVNDLISNLRSSQLSPDNQRPASTVITPTLPPALRQLLAHPETPAPTPRARNRRFDENGRRLPSGPPAPRSWLSGSRHAPESMKTYTADRLYPHDVEHLPGLADSDGGEMGLRDMCLRQMARNWDFIKVYEINNLADMPTSLRIRLMSYIAVYGPEEGIGLDGLKSLLMVPLEGDQEAELEYRNLGERNYEFYRLDLSGSVGRSISFKQLGELVRQEKTAGADDTTESWDESISRSLNAPIPHLTHLSLSHPPPNISWTKFLAFSKLVPTLTHLSLAYWPPPSLTPNSITAVMSPRNGMSIQYGGTSFYSFSLDNDFTEAASILKRLATALYGLVYLDLDACCEWAPALRQFTVNSPLGIDWRAQWPLLRTITLRSGWELESDSSLRDILSVRKAFVQAAATQNYLRQQRHSQQWIDVVKEDLEAKYFHLWRSDEDFAKRRAMGFPSTTSLRSVRTNWQDIDAEVAAMIEMNT</sequence>
<keyword evidence="3" id="KW-1185">Reference proteome</keyword>